<sequence length="205" mass="23823">MNFIRRSLLRTGVGTVAATLAGCLDAISEESEGENKEESHREERREHWKEQDDFPDDDYRNREVPVFLPGGDSTTPDFGFLNGKDEDITGSEYTYELTIEALEEPVDVWIGPQQEGMGDDLDNPESFFEDESDFDYYDEYSQQSVELYEEQITVPDDDDYWYYVFVAGEEPSMAITNRSFVDIEVKIEGYHYVDFDDWYEDIHGS</sequence>
<dbReference type="EMBL" id="FTNP01000001">
    <property type="protein sequence ID" value="SIR00134.1"/>
    <property type="molecule type" value="Genomic_DNA"/>
</dbReference>
<feature type="region of interest" description="Disordered" evidence="1">
    <location>
        <begin position="29"/>
        <end position="60"/>
    </location>
</feature>
<dbReference type="KEGG" id="hda:BB347_04770"/>
<evidence type="ECO:0000313" key="5">
    <source>
        <dbReference type="Proteomes" id="UP000187321"/>
    </source>
</evidence>
<evidence type="ECO:0000313" key="3">
    <source>
        <dbReference type="EMBL" id="SIR00134.1"/>
    </source>
</evidence>
<dbReference type="PROSITE" id="PS51257">
    <property type="entry name" value="PROKAR_LIPOPROTEIN"/>
    <property type="match status" value="1"/>
</dbReference>
<reference evidence="2 5" key="1">
    <citation type="submission" date="2017-01" db="EMBL/GenBank/DDBJ databases">
        <title>Complete genome sequence of Haloterrigena daqingensis type strain (JX313T).</title>
        <authorList>
            <person name="Shuang W."/>
        </authorList>
    </citation>
    <scope>NUCLEOTIDE SEQUENCE [LARGE SCALE GENOMIC DNA]</scope>
    <source>
        <strain evidence="2 5">JX313</strain>
    </source>
</reference>
<reference evidence="3 4" key="2">
    <citation type="submission" date="2017-01" db="EMBL/GenBank/DDBJ databases">
        <authorList>
            <person name="Mah S.A."/>
            <person name="Swanson W.J."/>
            <person name="Moy G.W."/>
            <person name="Vacquier V.D."/>
        </authorList>
    </citation>
    <scope>NUCLEOTIDE SEQUENCE [LARGE SCALE GENOMIC DNA]</scope>
    <source>
        <strain evidence="3 4">CGMCC 1.8909</strain>
    </source>
</reference>
<dbReference type="EMBL" id="CP019327">
    <property type="protein sequence ID" value="APX95986.1"/>
    <property type="molecule type" value="Genomic_DNA"/>
</dbReference>
<dbReference type="AlphaFoldDB" id="A0A1N6XCQ2"/>
<dbReference type="Proteomes" id="UP000185687">
    <property type="component" value="Unassembled WGS sequence"/>
</dbReference>
<evidence type="ECO:0000313" key="4">
    <source>
        <dbReference type="Proteomes" id="UP000185687"/>
    </source>
</evidence>
<dbReference type="RefSeq" id="WP_076577881.1">
    <property type="nucleotide sequence ID" value="NZ_CP019327.1"/>
</dbReference>
<organism evidence="3 4">
    <name type="scientific">Natronorubrum daqingense</name>
    <dbReference type="NCBI Taxonomy" id="588898"/>
    <lineage>
        <taxon>Archaea</taxon>
        <taxon>Methanobacteriati</taxon>
        <taxon>Methanobacteriota</taxon>
        <taxon>Stenosarchaea group</taxon>
        <taxon>Halobacteria</taxon>
        <taxon>Halobacteriales</taxon>
        <taxon>Natrialbaceae</taxon>
        <taxon>Natronorubrum</taxon>
    </lineage>
</organism>
<evidence type="ECO:0000313" key="2">
    <source>
        <dbReference type="EMBL" id="APX95986.1"/>
    </source>
</evidence>
<accession>A0A1N6XCQ2</accession>
<keyword evidence="4" id="KW-1185">Reference proteome</keyword>
<dbReference type="GeneID" id="30955231"/>
<evidence type="ECO:0000256" key="1">
    <source>
        <dbReference type="SAM" id="MobiDB-lite"/>
    </source>
</evidence>
<proteinExistence type="predicted"/>
<dbReference type="Proteomes" id="UP000187321">
    <property type="component" value="Chromosome"/>
</dbReference>
<name>A0A1N6XCQ2_9EURY</name>
<gene>
    <name evidence="2" type="ORF">BB347_04770</name>
    <name evidence="3" type="ORF">SAMN05421809_0078</name>
</gene>
<protein>
    <submittedName>
        <fullName evidence="3">Uncharacterized protein</fullName>
    </submittedName>
</protein>
<feature type="compositionally biased region" description="Basic and acidic residues" evidence="1">
    <location>
        <begin position="33"/>
        <end position="60"/>
    </location>
</feature>